<dbReference type="VEuPathDB" id="FungiDB:JI435_147220"/>
<dbReference type="AlphaFoldDB" id="A0A7U2IAC5"/>
<organism evidence="1 2">
    <name type="scientific">Phaeosphaeria nodorum (strain SN15 / ATCC MYA-4574 / FGSC 10173)</name>
    <name type="common">Glume blotch fungus</name>
    <name type="synonym">Parastagonospora nodorum</name>
    <dbReference type="NCBI Taxonomy" id="321614"/>
    <lineage>
        <taxon>Eukaryota</taxon>
        <taxon>Fungi</taxon>
        <taxon>Dikarya</taxon>
        <taxon>Ascomycota</taxon>
        <taxon>Pezizomycotina</taxon>
        <taxon>Dothideomycetes</taxon>
        <taxon>Pleosporomycetidae</taxon>
        <taxon>Pleosporales</taxon>
        <taxon>Pleosporineae</taxon>
        <taxon>Phaeosphaeriaceae</taxon>
        <taxon>Parastagonospora</taxon>
    </lineage>
</organism>
<dbReference type="OrthoDB" id="3671334at2759"/>
<dbReference type="Proteomes" id="UP000663193">
    <property type="component" value="Chromosome 20"/>
</dbReference>
<evidence type="ECO:0000313" key="1">
    <source>
        <dbReference type="EMBL" id="QRD06159.1"/>
    </source>
</evidence>
<sequence>MANILDLPLELLNRVVQEIILRDGVGAAAVHRLVCRAFNHYIRASIFLHSPEEVFWNPVGRMLIVNNLDYFLTAQGDELGQHGYRTAMSVKIGQMMKYLISQRVFGSTDAEYDNNLKILCAGLKTIMGTQTIARAIIVNDPDLADHSPTWWAVFHTNGPLETSVKVNISMIVGAHALVIDELKNLSDDWHTINLIYGDPLTNAIKLGDITMLNTIINHLTTMKLVPKRQRGHLVPSQARSAFPLEDSVSTAIMYNRPDMAGALVQIYQVQFGNPVPSIFESWLCRSLIVGNSALVKTLYRSHGQRRLKLSSLSVAEFLKTGDYNMVLEVFSPLTQPLQDRFAKKDPLYITLRHRNIDAARALLATGKVDINREVLHNHSGQFGNAALGSSRYASVMIAPLDVACRMDDYAMLEFLLTAGANYRRRFAIQLNGRCYYTIRKWAALPQNGGHTHMPEYGHYYSMSYEEQLAYVFG</sequence>
<dbReference type="Gene3D" id="1.25.40.20">
    <property type="entry name" value="Ankyrin repeat-containing domain"/>
    <property type="match status" value="1"/>
</dbReference>
<accession>A0A7U2IAC5</accession>
<dbReference type="InterPro" id="IPR036770">
    <property type="entry name" value="Ankyrin_rpt-contain_sf"/>
</dbReference>
<gene>
    <name evidence="1" type="ORF">JI435_147220</name>
</gene>
<reference evidence="2" key="1">
    <citation type="journal article" date="2021" name="BMC Genomics">
        <title>Chromosome-level genome assembly and manually-curated proteome of model necrotroph Parastagonospora nodorum Sn15 reveals a genome-wide trove of candidate effector homologs, and redundancy of virulence-related functions within an accessory chromosome.</title>
        <authorList>
            <person name="Bertazzoni S."/>
            <person name="Jones D.A.B."/>
            <person name="Phan H.T."/>
            <person name="Tan K.-C."/>
            <person name="Hane J.K."/>
        </authorList>
    </citation>
    <scope>NUCLEOTIDE SEQUENCE [LARGE SCALE GENOMIC DNA]</scope>
    <source>
        <strain evidence="2">SN15 / ATCC MYA-4574 / FGSC 10173)</strain>
    </source>
</reference>
<proteinExistence type="predicted"/>
<evidence type="ECO:0000313" key="2">
    <source>
        <dbReference type="Proteomes" id="UP000663193"/>
    </source>
</evidence>
<name>A0A7U2IAC5_PHANO</name>
<keyword evidence="2" id="KW-1185">Reference proteome</keyword>
<dbReference type="EMBL" id="CP069042">
    <property type="protein sequence ID" value="QRD06159.1"/>
    <property type="molecule type" value="Genomic_DNA"/>
</dbReference>
<protein>
    <submittedName>
        <fullName evidence="1">Uncharacterized protein</fullName>
    </submittedName>
</protein>